<dbReference type="GO" id="GO:0000162">
    <property type="term" value="P:L-tryptophan biosynthetic process"/>
    <property type="evidence" value="ECO:0007669"/>
    <property type="project" value="UniProtKB-UniRule"/>
</dbReference>
<dbReference type="InterPro" id="IPR044643">
    <property type="entry name" value="TrpF_fam"/>
</dbReference>
<evidence type="ECO:0000256" key="4">
    <source>
        <dbReference type="ARBA" id="ARBA00022272"/>
    </source>
</evidence>
<dbReference type="InterPro" id="IPR001240">
    <property type="entry name" value="PRAI_dom"/>
</dbReference>
<dbReference type="SUPFAM" id="SSF51366">
    <property type="entry name" value="Ribulose-phoshate binding barrel"/>
    <property type="match status" value="1"/>
</dbReference>
<proteinExistence type="inferred from homology"/>
<evidence type="ECO:0000256" key="6">
    <source>
        <dbReference type="ARBA" id="ARBA00022822"/>
    </source>
</evidence>
<dbReference type="Pfam" id="PF00697">
    <property type="entry name" value="PRAI"/>
    <property type="match status" value="1"/>
</dbReference>
<dbReference type="EMBL" id="CP047593">
    <property type="protein sequence ID" value="QHI68412.1"/>
    <property type="molecule type" value="Genomic_DNA"/>
</dbReference>
<comment type="pathway">
    <text evidence="2 9">Amino-acid biosynthesis; L-tryptophan biosynthesis; L-tryptophan from chorismate: step 3/5.</text>
</comment>
<dbReference type="InterPro" id="IPR011060">
    <property type="entry name" value="RibuloseP-bd_barrel"/>
</dbReference>
<evidence type="ECO:0000256" key="1">
    <source>
        <dbReference type="ARBA" id="ARBA00001164"/>
    </source>
</evidence>
<evidence type="ECO:0000256" key="9">
    <source>
        <dbReference type="HAMAP-Rule" id="MF_00135"/>
    </source>
</evidence>
<dbReference type="RefSeq" id="WP_160626708.1">
    <property type="nucleotide sequence ID" value="NZ_CP047593.1"/>
</dbReference>
<evidence type="ECO:0000256" key="2">
    <source>
        <dbReference type="ARBA" id="ARBA00004664"/>
    </source>
</evidence>
<evidence type="ECO:0000256" key="5">
    <source>
        <dbReference type="ARBA" id="ARBA00022605"/>
    </source>
</evidence>
<dbReference type="EC" id="5.3.1.24" evidence="3 9"/>
<keyword evidence="5 9" id="KW-0028">Amino-acid biosynthesis</keyword>
<dbReference type="PANTHER" id="PTHR42894:SF1">
    <property type="entry name" value="N-(5'-PHOSPHORIBOSYL)ANTHRANILATE ISOMERASE"/>
    <property type="match status" value="1"/>
</dbReference>
<dbReference type="InterPro" id="IPR013785">
    <property type="entry name" value="Aldolase_TIM"/>
</dbReference>
<dbReference type="UniPathway" id="UPA00035">
    <property type="reaction ID" value="UER00042"/>
</dbReference>
<accession>A0A6P1M2U2</accession>
<evidence type="ECO:0000313" key="12">
    <source>
        <dbReference type="Proteomes" id="UP000464954"/>
    </source>
</evidence>
<evidence type="ECO:0000256" key="3">
    <source>
        <dbReference type="ARBA" id="ARBA00012572"/>
    </source>
</evidence>
<dbReference type="Gene3D" id="3.20.20.70">
    <property type="entry name" value="Aldolase class I"/>
    <property type="match status" value="1"/>
</dbReference>
<keyword evidence="6 9" id="KW-0822">Tryptophan biosynthesis</keyword>
<name>A0A6P1M2U2_9BACT</name>
<evidence type="ECO:0000256" key="8">
    <source>
        <dbReference type="ARBA" id="ARBA00023235"/>
    </source>
</evidence>
<reference evidence="11 12" key="1">
    <citation type="submission" date="2020-01" db="EMBL/GenBank/DDBJ databases">
        <title>Ponticoccus aerotolerans gen. nov., sp. nov., an anaerobic bacterium and proposal of Ponticoccusceae fam. nov., Ponticoccusles ord. nov. and Ponticoccuse classis nov. in the phylum Kiritimatiellaeota.</title>
        <authorList>
            <person name="Zhou L.Y."/>
            <person name="Du Z.J."/>
        </authorList>
    </citation>
    <scope>NUCLEOTIDE SEQUENCE [LARGE SCALE GENOMIC DNA]</scope>
    <source>
        <strain evidence="11 12">S-5007</strain>
    </source>
</reference>
<comment type="similarity">
    <text evidence="9">Belongs to the TrpF family.</text>
</comment>
<evidence type="ECO:0000259" key="10">
    <source>
        <dbReference type="Pfam" id="PF00697"/>
    </source>
</evidence>
<dbReference type="GO" id="GO:0004640">
    <property type="term" value="F:phosphoribosylanthranilate isomerase activity"/>
    <property type="evidence" value="ECO:0007669"/>
    <property type="project" value="UniProtKB-UniRule"/>
</dbReference>
<dbReference type="AlphaFoldDB" id="A0A6P1M2U2"/>
<keyword evidence="7 9" id="KW-0057">Aromatic amino acid biosynthesis</keyword>
<keyword evidence="12" id="KW-1185">Reference proteome</keyword>
<dbReference type="PANTHER" id="PTHR42894">
    <property type="entry name" value="N-(5'-PHOSPHORIBOSYL)ANTHRANILATE ISOMERASE"/>
    <property type="match status" value="1"/>
</dbReference>
<keyword evidence="8 9" id="KW-0413">Isomerase</keyword>
<comment type="catalytic activity">
    <reaction evidence="1 9">
        <text>N-(5-phospho-beta-D-ribosyl)anthranilate = 1-(2-carboxyphenylamino)-1-deoxy-D-ribulose 5-phosphate</text>
        <dbReference type="Rhea" id="RHEA:21540"/>
        <dbReference type="ChEBI" id="CHEBI:18277"/>
        <dbReference type="ChEBI" id="CHEBI:58613"/>
        <dbReference type="EC" id="5.3.1.24"/>
    </reaction>
</comment>
<evidence type="ECO:0000256" key="7">
    <source>
        <dbReference type="ARBA" id="ARBA00023141"/>
    </source>
</evidence>
<gene>
    <name evidence="9" type="primary">trpF</name>
    <name evidence="11" type="ORF">GT409_02710</name>
</gene>
<sequence length="210" mass="23025">MSVFIKICGICSRKDLEQICALGPDAIGFIFWPNAGRYVRPEQVATWLPAIPETIKKVGVFVEPPADTVESIARTCELDVIQIHLVSNDWKIDRPLFHGLEIWLSPRMSEGVTENLLKVVDPEPSVLLADSFDPNTVGGTGKLSSWDRAVEMKETLGRPVMLAGGLNADNVAEAIDVVHPWGVDVSSGVEKEPGVKNIRKVKKFIKAVRG</sequence>
<feature type="domain" description="N-(5'phosphoribosyl) anthranilate isomerase (PRAI)" evidence="10">
    <location>
        <begin position="5"/>
        <end position="206"/>
    </location>
</feature>
<evidence type="ECO:0000313" key="11">
    <source>
        <dbReference type="EMBL" id="QHI68412.1"/>
    </source>
</evidence>
<dbReference type="HAMAP" id="MF_00135">
    <property type="entry name" value="PRAI"/>
    <property type="match status" value="1"/>
</dbReference>
<organism evidence="11 12">
    <name type="scientific">Tichowtungia aerotolerans</name>
    <dbReference type="NCBI Taxonomy" id="2697043"/>
    <lineage>
        <taxon>Bacteria</taxon>
        <taxon>Pseudomonadati</taxon>
        <taxon>Kiritimatiellota</taxon>
        <taxon>Tichowtungiia</taxon>
        <taxon>Tichowtungiales</taxon>
        <taxon>Tichowtungiaceae</taxon>
        <taxon>Tichowtungia</taxon>
    </lineage>
</organism>
<dbReference type="Proteomes" id="UP000464954">
    <property type="component" value="Chromosome"/>
</dbReference>
<dbReference type="KEGG" id="taer:GT409_02710"/>
<dbReference type="CDD" id="cd00405">
    <property type="entry name" value="PRAI"/>
    <property type="match status" value="1"/>
</dbReference>
<protein>
    <recommendedName>
        <fullName evidence="4 9">N-(5'-phosphoribosyl)anthranilate isomerase</fullName>
        <shortName evidence="9">PRAI</shortName>
        <ecNumber evidence="3 9">5.3.1.24</ecNumber>
    </recommendedName>
</protein>